<dbReference type="InterPro" id="IPR027417">
    <property type="entry name" value="P-loop_NTPase"/>
</dbReference>
<keyword evidence="3" id="KW-0547">Nucleotide-binding</keyword>
<keyword evidence="5" id="KW-0067">ATP-binding</keyword>
<sequence>MEKFILTIDGPSGVGKTSIGKLLADILNCNFFSSGNVYRSLAMFINKNINNNYEKYDIDIVDGICYVNKETYSSEDLYSNEVTITSSKIAKEEKIRNYVKESLLKYYQSLDKSLIIEGRDMGSVVFQNAKYKIYLDADLITRGKRREDQSKMNETITDLKKRDLEDSNRLISPLIVPDGALVINNTDLTLQQTINLIIEKLKLQ</sequence>
<evidence type="ECO:0000256" key="1">
    <source>
        <dbReference type="ARBA" id="ARBA00012906"/>
    </source>
</evidence>
<dbReference type="EMBL" id="KC811112">
    <property type="protein sequence ID" value="AGQ18787.1"/>
    <property type="molecule type" value="Genomic_DNA"/>
</dbReference>
<proteinExistence type="predicted"/>
<comment type="catalytic activity">
    <reaction evidence="6">
        <text>dCMP + ATP = dCDP + ADP</text>
        <dbReference type="Rhea" id="RHEA:25094"/>
        <dbReference type="ChEBI" id="CHEBI:30616"/>
        <dbReference type="ChEBI" id="CHEBI:57566"/>
        <dbReference type="ChEBI" id="CHEBI:58593"/>
        <dbReference type="ChEBI" id="CHEBI:456216"/>
        <dbReference type="EC" id="2.7.4.25"/>
    </reaction>
</comment>
<evidence type="ECO:0000313" key="9">
    <source>
        <dbReference type="EMBL" id="AGQ18787.1"/>
    </source>
</evidence>
<evidence type="ECO:0000256" key="3">
    <source>
        <dbReference type="ARBA" id="ARBA00022741"/>
    </source>
</evidence>
<comment type="catalytic activity">
    <reaction evidence="7">
        <text>CMP + ATP = CDP + ADP</text>
        <dbReference type="Rhea" id="RHEA:11600"/>
        <dbReference type="ChEBI" id="CHEBI:30616"/>
        <dbReference type="ChEBI" id="CHEBI:58069"/>
        <dbReference type="ChEBI" id="CHEBI:60377"/>
        <dbReference type="ChEBI" id="CHEBI:456216"/>
        <dbReference type="EC" id="2.7.4.25"/>
    </reaction>
</comment>
<dbReference type="InterPro" id="IPR011994">
    <property type="entry name" value="Cytidylate_kinase_dom"/>
</dbReference>
<dbReference type="Gene3D" id="3.40.50.300">
    <property type="entry name" value="P-loop containing nucleotide triphosphate hydrolases"/>
    <property type="match status" value="1"/>
</dbReference>
<dbReference type="GO" id="GO:0036430">
    <property type="term" value="F:CMP kinase activity"/>
    <property type="evidence" value="ECO:0007669"/>
    <property type="project" value="RHEA"/>
</dbReference>
<dbReference type="GO" id="GO:0036431">
    <property type="term" value="F:dCMP kinase activity"/>
    <property type="evidence" value="ECO:0007669"/>
    <property type="project" value="InterPro"/>
</dbReference>
<evidence type="ECO:0000256" key="5">
    <source>
        <dbReference type="ARBA" id="ARBA00022840"/>
    </source>
</evidence>
<dbReference type="Pfam" id="PF02224">
    <property type="entry name" value="Cytidylate_kin"/>
    <property type="match status" value="1"/>
</dbReference>
<reference evidence="9" key="1">
    <citation type="journal article" date="2013" name="Sci. Rep.">
        <title>Metagenomics uncovers a new group of low GC and ultra-small marine Actinobacteria.</title>
        <authorList>
            <person name="Ghai R."/>
            <person name="Mizuno C.M."/>
            <person name="Picazo A."/>
            <person name="Camacho A."/>
            <person name="Rodriguez-Valera F."/>
        </authorList>
    </citation>
    <scope>NUCLEOTIDE SEQUENCE</scope>
</reference>
<evidence type="ECO:0000256" key="4">
    <source>
        <dbReference type="ARBA" id="ARBA00022777"/>
    </source>
</evidence>
<organism evidence="9">
    <name type="scientific">Candidatus Actinomarina minuta</name>
    <dbReference type="NCBI Taxonomy" id="1389454"/>
    <lineage>
        <taxon>Bacteria</taxon>
        <taxon>Bacillati</taxon>
        <taxon>Actinomycetota</taxon>
        <taxon>Actinomycetes</taxon>
        <taxon>Candidatus Actinomarinidae</taxon>
        <taxon>Candidatus Actinomarinales</taxon>
        <taxon>Candidatus Actinomarineae</taxon>
        <taxon>Candidatus Actinomarinaceae</taxon>
        <taxon>Candidatus Actinomarina</taxon>
    </lineage>
</organism>
<keyword evidence="4 9" id="KW-0418">Kinase</keyword>
<feature type="domain" description="Cytidylate kinase" evidence="8">
    <location>
        <begin position="7"/>
        <end position="202"/>
    </location>
</feature>
<name>S5DV30_9ACTN</name>
<dbReference type="AlphaFoldDB" id="S5DV30"/>
<evidence type="ECO:0000256" key="7">
    <source>
        <dbReference type="ARBA" id="ARBA00048478"/>
    </source>
</evidence>
<evidence type="ECO:0000259" key="8">
    <source>
        <dbReference type="Pfam" id="PF02224"/>
    </source>
</evidence>
<dbReference type="EC" id="2.7.4.25" evidence="1"/>
<dbReference type="CDD" id="cd02020">
    <property type="entry name" value="CMPK"/>
    <property type="match status" value="1"/>
</dbReference>
<evidence type="ECO:0000256" key="6">
    <source>
        <dbReference type="ARBA" id="ARBA00047615"/>
    </source>
</evidence>
<dbReference type="GO" id="GO:0005524">
    <property type="term" value="F:ATP binding"/>
    <property type="evidence" value="ECO:0007669"/>
    <property type="project" value="UniProtKB-KW"/>
</dbReference>
<accession>S5DV30</accession>
<keyword evidence="2" id="KW-0808">Transferase</keyword>
<evidence type="ECO:0000256" key="2">
    <source>
        <dbReference type="ARBA" id="ARBA00022679"/>
    </source>
</evidence>
<dbReference type="SUPFAM" id="SSF52540">
    <property type="entry name" value="P-loop containing nucleoside triphosphate hydrolases"/>
    <property type="match status" value="1"/>
</dbReference>
<protein>
    <recommendedName>
        <fullName evidence="1">(d)CMP kinase</fullName>
        <ecNumber evidence="1">2.7.4.25</ecNumber>
    </recommendedName>
</protein>